<reference evidence="8 9" key="1">
    <citation type="submission" date="2018-06" db="EMBL/GenBank/DDBJ databases">
        <authorList>
            <consortium name="Pathogen Informatics"/>
            <person name="Doyle S."/>
        </authorList>
    </citation>
    <scope>NUCLEOTIDE SEQUENCE [LARGE SCALE GENOMIC DNA]</scope>
    <source>
        <strain evidence="8 9">NCTC11820</strain>
    </source>
</reference>
<evidence type="ECO:0000313" key="9">
    <source>
        <dbReference type="Proteomes" id="UP000250245"/>
    </source>
</evidence>
<dbReference type="RefSeq" id="WP_236585908.1">
    <property type="nucleotide sequence ID" value="NZ_CAMYEK010000005.1"/>
</dbReference>
<feature type="transmembrane region" description="Helical" evidence="6">
    <location>
        <begin position="368"/>
        <end position="390"/>
    </location>
</feature>
<keyword evidence="5 6" id="KW-0472">Membrane</keyword>
<feature type="transmembrane region" description="Helical" evidence="6">
    <location>
        <begin position="271"/>
        <end position="292"/>
    </location>
</feature>
<protein>
    <submittedName>
        <fullName evidence="8">Lipoprotein releasing system, transmembrane protein, LolC/E family</fullName>
    </submittedName>
</protein>
<evidence type="ECO:0000256" key="1">
    <source>
        <dbReference type="ARBA" id="ARBA00004651"/>
    </source>
</evidence>
<evidence type="ECO:0000256" key="5">
    <source>
        <dbReference type="ARBA" id="ARBA00023136"/>
    </source>
</evidence>
<dbReference type="InterPro" id="IPR003838">
    <property type="entry name" value="ABC3_permease_C"/>
</dbReference>
<dbReference type="EMBL" id="UASJ01000001">
    <property type="protein sequence ID" value="SQB64247.1"/>
    <property type="molecule type" value="Genomic_DNA"/>
</dbReference>
<dbReference type="GeneID" id="55564276"/>
<keyword evidence="8" id="KW-0449">Lipoprotein</keyword>
<evidence type="ECO:0000256" key="6">
    <source>
        <dbReference type="SAM" id="Phobius"/>
    </source>
</evidence>
<accession>A0A2X2YKQ9</accession>
<evidence type="ECO:0000256" key="3">
    <source>
        <dbReference type="ARBA" id="ARBA00022692"/>
    </source>
</evidence>
<keyword evidence="3 6" id="KW-0812">Transmembrane</keyword>
<dbReference type="InterPro" id="IPR050250">
    <property type="entry name" value="Macrolide_Exporter_MacB"/>
</dbReference>
<keyword evidence="2" id="KW-1003">Cell membrane</keyword>
<dbReference type="GO" id="GO:0005886">
    <property type="term" value="C:plasma membrane"/>
    <property type="evidence" value="ECO:0007669"/>
    <property type="project" value="UniProtKB-SubCell"/>
</dbReference>
<gene>
    <name evidence="8" type="ORF">NCTC11820_00581</name>
</gene>
<evidence type="ECO:0000313" key="8">
    <source>
        <dbReference type="EMBL" id="SQB64247.1"/>
    </source>
</evidence>
<feature type="domain" description="ABC3 transporter permease C-terminal" evidence="7">
    <location>
        <begin position="272"/>
        <end position="382"/>
    </location>
</feature>
<dbReference type="GO" id="GO:0022857">
    <property type="term" value="F:transmembrane transporter activity"/>
    <property type="evidence" value="ECO:0007669"/>
    <property type="project" value="TreeGrafter"/>
</dbReference>
<dbReference type="PANTHER" id="PTHR30572">
    <property type="entry name" value="MEMBRANE COMPONENT OF TRANSPORTER-RELATED"/>
    <property type="match status" value="1"/>
</dbReference>
<organism evidence="8 9">
    <name type="scientific">Mobiluncus curtisii</name>
    <dbReference type="NCBI Taxonomy" id="2051"/>
    <lineage>
        <taxon>Bacteria</taxon>
        <taxon>Bacillati</taxon>
        <taxon>Actinomycetota</taxon>
        <taxon>Actinomycetes</taxon>
        <taxon>Actinomycetales</taxon>
        <taxon>Actinomycetaceae</taxon>
        <taxon>Mobiluncus</taxon>
    </lineage>
</organism>
<evidence type="ECO:0000256" key="2">
    <source>
        <dbReference type="ARBA" id="ARBA00022475"/>
    </source>
</evidence>
<dbReference type="Pfam" id="PF02687">
    <property type="entry name" value="FtsX"/>
    <property type="match status" value="1"/>
</dbReference>
<comment type="subcellular location">
    <subcellularLocation>
        <location evidence="1">Cell membrane</location>
        <topology evidence="1">Multi-pass membrane protein</topology>
    </subcellularLocation>
</comment>
<dbReference type="AlphaFoldDB" id="A0A2X2YKQ9"/>
<evidence type="ECO:0000259" key="7">
    <source>
        <dbReference type="Pfam" id="PF02687"/>
    </source>
</evidence>
<name>A0A2X2YKQ9_9ACTO</name>
<keyword evidence="4 6" id="KW-1133">Transmembrane helix</keyword>
<sequence>MNGVWSRSWRSVIRRPRRSLLMVAIITLVFTALVAQSGVKSTMLSVRDAISSNVLAGFTATSQTGQLPDQTLKQLADLPGVKRHAYEGEAAAKPENASLVSAASGIQLDPEFGGDLLGIKGTSDSSLNPEFLGKIYTLEQGSHIGKPGVEAMIHRDFARKNSLHLGDTLELRHENTVVRLKIGGIYSGKAENRTGLPSGNSENQVFTNLDALQKLGGQVSTARYFTERADQLPQVLKAAQTTAPKLSLENNSAQFADVLQAISGVDQMLGMLLWGFCLAGALVLALVATFWVRSRLPEIGILLSLGKTKLEVGLQFLLEAIIFGALGAVLAVILGRLLSNSLGQLVLSKAGNETLAALEPANGIAGNAMSLGLGFLVIIIALGLALFPIMRQTPKSILSKLS</sequence>
<dbReference type="PANTHER" id="PTHR30572:SF9">
    <property type="entry name" value="ABC TRANSPORTER PERMEASE PROTEIN"/>
    <property type="match status" value="1"/>
</dbReference>
<evidence type="ECO:0000256" key="4">
    <source>
        <dbReference type="ARBA" id="ARBA00022989"/>
    </source>
</evidence>
<proteinExistence type="predicted"/>
<dbReference type="Proteomes" id="UP000250245">
    <property type="component" value="Unassembled WGS sequence"/>
</dbReference>
<feature type="transmembrane region" description="Helical" evidence="6">
    <location>
        <begin position="312"/>
        <end position="338"/>
    </location>
</feature>